<accession>A0AAE0YVH4</accession>
<dbReference type="AlphaFoldDB" id="A0AAE0YVH4"/>
<organism evidence="1 2">
    <name type="scientific">Elysia crispata</name>
    <name type="common">lettuce slug</name>
    <dbReference type="NCBI Taxonomy" id="231223"/>
    <lineage>
        <taxon>Eukaryota</taxon>
        <taxon>Metazoa</taxon>
        <taxon>Spiralia</taxon>
        <taxon>Lophotrochozoa</taxon>
        <taxon>Mollusca</taxon>
        <taxon>Gastropoda</taxon>
        <taxon>Heterobranchia</taxon>
        <taxon>Euthyneura</taxon>
        <taxon>Panpulmonata</taxon>
        <taxon>Sacoglossa</taxon>
        <taxon>Placobranchoidea</taxon>
        <taxon>Plakobranchidae</taxon>
        <taxon>Elysia</taxon>
    </lineage>
</organism>
<protein>
    <submittedName>
        <fullName evidence="1">Uncharacterized protein</fullName>
    </submittedName>
</protein>
<proteinExistence type="predicted"/>
<dbReference type="EMBL" id="JAWDGP010005399">
    <property type="protein sequence ID" value="KAK3757256.1"/>
    <property type="molecule type" value="Genomic_DNA"/>
</dbReference>
<sequence>MLCIRFGSGILFRIKPGRLCAERTASHLSKIGSTTRAFIIRILSTRKIWSWEIYSSKTIYGTWNGGSAKWLTMVEVPNGLRIVEVPIMVEVPNGLRIVEVPIMVEVPNGLRIVEMPNGLTMVEVQIGLKMVEVPNGLTMVEVPN</sequence>
<evidence type="ECO:0000313" key="2">
    <source>
        <dbReference type="Proteomes" id="UP001283361"/>
    </source>
</evidence>
<reference evidence="1" key="1">
    <citation type="journal article" date="2023" name="G3 (Bethesda)">
        <title>A reference genome for the long-term kleptoplast-retaining sea slug Elysia crispata morphotype clarki.</title>
        <authorList>
            <person name="Eastman K.E."/>
            <person name="Pendleton A.L."/>
            <person name="Shaikh M.A."/>
            <person name="Suttiyut T."/>
            <person name="Ogas R."/>
            <person name="Tomko P."/>
            <person name="Gavelis G."/>
            <person name="Widhalm J.R."/>
            <person name="Wisecaver J.H."/>
        </authorList>
    </citation>
    <scope>NUCLEOTIDE SEQUENCE</scope>
    <source>
        <strain evidence="1">ECLA1</strain>
    </source>
</reference>
<name>A0AAE0YVH4_9GAST</name>
<keyword evidence="2" id="KW-1185">Reference proteome</keyword>
<dbReference type="Proteomes" id="UP001283361">
    <property type="component" value="Unassembled WGS sequence"/>
</dbReference>
<comment type="caution">
    <text evidence="1">The sequence shown here is derived from an EMBL/GenBank/DDBJ whole genome shotgun (WGS) entry which is preliminary data.</text>
</comment>
<evidence type="ECO:0000313" key="1">
    <source>
        <dbReference type="EMBL" id="KAK3757256.1"/>
    </source>
</evidence>
<gene>
    <name evidence="1" type="ORF">RRG08_047447</name>
</gene>